<proteinExistence type="predicted"/>
<name>H3AFI9_LATCH</name>
<keyword evidence="3" id="KW-0597">Phosphoprotein</keyword>
<dbReference type="SUPFAM" id="SSF48065">
    <property type="entry name" value="DBL homology domain (DH-domain)"/>
    <property type="match status" value="1"/>
</dbReference>
<evidence type="ECO:0000256" key="9">
    <source>
        <dbReference type="SAM" id="MobiDB-lite"/>
    </source>
</evidence>
<protein>
    <submittedName>
        <fullName evidence="12">Rho/Rac guanine nucleotide exchange factor 18</fullName>
    </submittedName>
</protein>
<dbReference type="Gene3D" id="2.30.29.30">
    <property type="entry name" value="Pleckstrin-homology domain (PH domain)/Phosphotyrosine-binding domain (PTB)"/>
    <property type="match status" value="1"/>
</dbReference>
<dbReference type="EMBL" id="AFYH01205816">
    <property type="status" value="NOT_ANNOTATED_CDS"/>
    <property type="molecule type" value="Genomic_DNA"/>
</dbReference>
<keyword evidence="13" id="KW-1185">Reference proteome</keyword>
<dbReference type="PROSITE" id="PS50010">
    <property type="entry name" value="DH_2"/>
    <property type="match status" value="1"/>
</dbReference>
<dbReference type="EMBL" id="AFYH01205813">
    <property type="status" value="NOT_ANNOTATED_CDS"/>
    <property type="molecule type" value="Genomic_DNA"/>
</dbReference>
<feature type="domain" description="DH" evidence="11">
    <location>
        <begin position="206"/>
        <end position="403"/>
    </location>
</feature>
<feature type="compositionally biased region" description="Basic and acidic residues" evidence="9">
    <location>
        <begin position="1018"/>
        <end position="1034"/>
    </location>
</feature>
<dbReference type="CDD" id="cd00160">
    <property type="entry name" value="RhoGEF"/>
    <property type="match status" value="1"/>
</dbReference>
<sequence length="1052" mass="120688">MRNTNSNNNMKPECTTSTSKLSLGVFVPKKINRKILLGNELRNFRILSAIKRHANEEIQARHLHYPARFLSANSVFASFAASLKEQPRTALLGSDGSPVAARNLGMTGAQRGTSQLTSSTVANPNTAGPTPGEMDEVDIGHSRVRPFLEDTVSLASSTTESVFVEDTALASLKAELEIDGQEFEADSWSIAVDQVYAKKHKKEVVKRQDVIYELIQTEVHHVRTLKIMWKVYSQGMKEELQFSDATINKLFPSLEDLLEIHLQFLSRLKERRRESLEEGSDRNYTIQRVGDILVQQFSGEFGEWMKEKYSDFCSRHNEAVAFFKERMQQNKKFQSLIRKISNFSIVRRLGVQECILLVTQRITKYPVLMERILQNTEVGSADHEDLQRALVLIKEAITHIDAQVNKYEKAQRLREIISKMEPKAAWKLKGSRIFRKEDIPRNRQLLYEGLVYWKAASGRLKDILALLLTDVILLLQEKDQKYTFASVDSKPAVISLQKLIVREVANEEKAMFLISASLEGPEMYEIHTNSKEDCNIWAGLIRRAVESCPDKAEGGFYDLEEDRRRAEAQAAKLKEFQDRLSHKDEHIADLFSEKLQIYSEMSELMGYEDSSQTARSRLLLRGEASENLQGERLLKAAITEIENFQNLLAMELSSLSWQVESPGSAGLPKRADTFGGYDSTPVVTSKNGSMKKKSYTLPSGSELKQKERRGHRTSSDPQLQDLWVDASDSMHKVETIRWCGSCWSQRALEPELVRRVQTLSQLLYSLQAVISQQDSCIEMQRLSERDRQSRLQSSRGNQLLEQEKQRNFEKQREELANVQKLQNQLRLEQQRWERERERQQREQDVLETRLREREDEVRQQKDRFQQEKEELERQRESYQHDLERLREAQRALEKDRERLEQKLKAKKKSCITTSAVGHSESLQGLHLSRSTSFNGERKLTEESQQTARYPSYSVSGADYSDRPEVLRREGSIGEGRPSIILKNDVPIHLLSTTNQIQKQTAVQQQIPTKLAAISKGFKEKGGKGKAAHRTDSSGKQHVYYSLLQMGQTTQST</sequence>
<dbReference type="FunFam" id="2.30.29.30:FF:000021">
    <property type="entry name" value="Rho guanine nucleotide exchange factor 2"/>
    <property type="match status" value="1"/>
</dbReference>
<dbReference type="EMBL" id="AFYH01205812">
    <property type="status" value="NOT_ANNOTATED_CDS"/>
    <property type="molecule type" value="Genomic_DNA"/>
</dbReference>
<dbReference type="Pfam" id="PF17838">
    <property type="entry name" value="PH_16"/>
    <property type="match status" value="1"/>
</dbReference>
<evidence type="ECO:0000256" key="3">
    <source>
        <dbReference type="ARBA" id="ARBA00022553"/>
    </source>
</evidence>
<dbReference type="CDD" id="cd15794">
    <property type="entry name" value="PH_ARHGEF18"/>
    <property type="match status" value="1"/>
</dbReference>
<gene>
    <name evidence="12" type="primary">ARHGEF18</name>
</gene>
<comment type="subcellular location">
    <subcellularLocation>
        <location evidence="1">Cytoplasm</location>
    </subcellularLocation>
</comment>
<evidence type="ECO:0000256" key="5">
    <source>
        <dbReference type="ARBA" id="ARBA00022723"/>
    </source>
</evidence>
<dbReference type="SMART" id="SM00325">
    <property type="entry name" value="RhoGEF"/>
    <property type="match status" value="1"/>
</dbReference>
<keyword evidence="8" id="KW-0175">Coiled coil</keyword>
<evidence type="ECO:0000313" key="13">
    <source>
        <dbReference type="Proteomes" id="UP000008672"/>
    </source>
</evidence>
<dbReference type="SMART" id="SM00233">
    <property type="entry name" value="PH"/>
    <property type="match status" value="1"/>
</dbReference>
<dbReference type="EMBL" id="AFYH01205810">
    <property type="status" value="NOT_ANNOTATED_CDS"/>
    <property type="molecule type" value="Genomic_DNA"/>
</dbReference>
<evidence type="ECO:0000256" key="2">
    <source>
        <dbReference type="ARBA" id="ARBA00022490"/>
    </source>
</evidence>
<reference evidence="12" key="2">
    <citation type="submission" date="2025-08" db="UniProtKB">
        <authorList>
            <consortium name="Ensembl"/>
        </authorList>
    </citation>
    <scope>IDENTIFICATION</scope>
</reference>
<dbReference type="OMA" id="EDRNSWM"/>
<dbReference type="PANTHER" id="PTHR47440:SF1">
    <property type="entry name" value="RHO_RAC GUANINE NUCLEOTIDE EXCHANGE FACTOR 18"/>
    <property type="match status" value="1"/>
</dbReference>
<dbReference type="InterPro" id="IPR001849">
    <property type="entry name" value="PH_domain"/>
</dbReference>
<keyword evidence="2" id="KW-0963">Cytoplasm</keyword>
<dbReference type="InterPro" id="IPR000219">
    <property type="entry name" value="DH_dom"/>
</dbReference>
<dbReference type="EMBL" id="AFYH01205811">
    <property type="status" value="NOT_ANNOTATED_CDS"/>
    <property type="molecule type" value="Genomic_DNA"/>
</dbReference>
<dbReference type="PROSITE" id="PS50003">
    <property type="entry name" value="PH_DOMAIN"/>
    <property type="match status" value="1"/>
</dbReference>
<dbReference type="SUPFAM" id="SSF50729">
    <property type="entry name" value="PH domain-like"/>
    <property type="match status" value="1"/>
</dbReference>
<dbReference type="GO" id="GO:0007264">
    <property type="term" value="P:small GTPase-mediated signal transduction"/>
    <property type="evidence" value="ECO:0007669"/>
    <property type="project" value="InterPro"/>
</dbReference>
<keyword evidence="4" id="KW-0344">Guanine-nucleotide releasing factor</keyword>
<accession>H3AFI9</accession>
<dbReference type="InterPro" id="IPR041020">
    <property type="entry name" value="PH_16"/>
</dbReference>
<dbReference type="InterPro" id="IPR037744">
    <property type="entry name" value="ARHGEF18_PH"/>
</dbReference>
<evidence type="ECO:0000259" key="11">
    <source>
        <dbReference type="PROSITE" id="PS50010"/>
    </source>
</evidence>
<dbReference type="GO" id="GO:0005085">
    <property type="term" value="F:guanyl-nucleotide exchange factor activity"/>
    <property type="evidence" value="ECO:0007669"/>
    <property type="project" value="UniProtKB-KW"/>
</dbReference>
<dbReference type="GO" id="GO:0008270">
    <property type="term" value="F:zinc ion binding"/>
    <property type="evidence" value="ECO:0007669"/>
    <property type="project" value="UniProtKB-KW"/>
</dbReference>
<dbReference type="EMBL" id="AFYH01205819">
    <property type="status" value="NOT_ANNOTATED_CDS"/>
    <property type="molecule type" value="Genomic_DNA"/>
</dbReference>
<evidence type="ECO:0000259" key="10">
    <source>
        <dbReference type="PROSITE" id="PS50003"/>
    </source>
</evidence>
<dbReference type="EMBL" id="AFYH01205815">
    <property type="status" value="NOT_ANNOTATED_CDS"/>
    <property type="molecule type" value="Genomic_DNA"/>
</dbReference>
<dbReference type="EMBL" id="AFYH01205814">
    <property type="status" value="NOT_ANNOTATED_CDS"/>
    <property type="molecule type" value="Genomic_DNA"/>
</dbReference>
<dbReference type="GeneTree" id="ENSGT00940000157375"/>
<dbReference type="PANTHER" id="PTHR47440">
    <property type="entry name" value="RIKEN CDNA A430078G23 GENE"/>
    <property type="match status" value="1"/>
</dbReference>
<dbReference type="Gene3D" id="1.20.900.10">
    <property type="entry name" value="Dbl homology (DH) domain"/>
    <property type="match status" value="1"/>
</dbReference>
<organism evidence="12 13">
    <name type="scientific">Latimeria chalumnae</name>
    <name type="common">Coelacanth</name>
    <dbReference type="NCBI Taxonomy" id="7897"/>
    <lineage>
        <taxon>Eukaryota</taxon>
        <taxon>Metazoa</taxon>
        <taxon>Chordata</taxon>
        <taxon>Craniata</taxon>
        <taxon>Vertebrata</taxon>
        <taxon>Euteleostomi</taxon>
        <taxon>Coelacanthiformes</taxon>
        <taxon>Coelacanthidae</taxon>
        <taxon>Latimeria</taxon>
    </lineage>
</organism>
<dbReference type="GO" id="GO:0005737">
    <property type="term" value="C:cytoplasm"/>
    <property type="evidence" value="ECO:0007669"/>
    <property type="project" value="UniProtKB-SubCell"/>
</dbReference>
<reference evidence="12" key="3">
    <citation type="submission" date="2025-09" db="UniProtKB">
        <authorList>
            <consortium name="Ensembl"/>
        </authorList>
    </citation>
    <scope>IDENTIFICATION</scope>
</reference>
<evidence type="ECO:0000256" key="1">
    <source>
        <dbReference type="ARBA" id="ARBA00004496"/>
    </source>
</evidence>
<dbReference type="Proteomes" id="UP000008672">
    <property type="component" value="Unassembled WGS sequence"/>
</dbReference>
<dbReference type="STRING" id="7897.ENSLACP00000008410"/>
<dbReference type="EMBL" id="AFYH01205818">
    <property type="status" value="NOT_ANNOTATED_CDS"/>
    <property type="molecule type" value="Genomic_DNA"/>
</dbReference>
<keyword evidence="6" id="KW-0863">Zinc-finger</keyword>
<dbReference type="HOGENOM" id="CLU_002466_0_0_1"/>
<dbReference type="eggNOG" id="KOG3520">
    <property type="taxonomic scope" value="Eukaryota"/>
</dbReference>
<dbReference type="InterPro" id="IPR053089">
    <property type="entry name" value="Rho_GEF18"/>
</dbReference>
<feature type="region of interest" description="Disordered" evidence="9">
    <location>
        <begin position="856"/>
        <end position="877"/>
    </location>
</feature>
<dbReference type="Pfam" id="PF00621">
    <property type="entry name" value="RhoGEF"/>
    <property type="match status" value="1"/>
</dbReference>
<feature type="compositionally biased region" description="Polar residues" evidence="9">
    <location>
        <begin position="942"/>
        <end position="954"/>
    </location>
</feature>
<evidence type="ECO:0000256" key="8">
    <source>
        <dbReference type="ARBA" id="ARBA00023054"/>
    </source>
</evidence>
<dbReference type="Ensembl" id="ENSLACT00000008478.1">
    <property type="protein sequence ID" value="ENSLACP00000008410.1"/>
    <property type="gene ID" value="ENSLACG00000007446.1"/>
</dbReference>
<dbReference type="FunFam" id="1.20.900.10:FF:000004">
    <property type="entry name" value="Rho guanine nucleotide exchange factor 2"/>
    <property type="match status" value="1"/>
</dbReference>
<feature type="region of interest" description="Disordered" evidence="9">
    <location>
        <begin position="685"/>
        <end position="717"/>
    </location>
</feature>
<feature type="compositionally biased region" description="Polar residues" evidence="9">
    <location>
        <begin position="110"/>
        <end position="128"/>
    </location>
</feature>
<feature type="region of interest" description="Disordered" evidence="9">
    <location>
        <begin position="1018"/>
        <end position="1037"/>
    </location>
</feature>
<keyword evidence="5" id="KW-0479">Metal-binding</keyword>
<dbReference type="AlphaFoldDB" id="H3AFI9"/>
<dbReference type="InterPro" id="IPR011993">
    <property type="entry name" value="PH-like_dom_sf"/>
</dbReference>
<evidence type="ECO:0000256" key="7">
    <source>
        <dbReference type="ARBA" id="ARBA00022833"/>
    </source>
</evidence>
<feature type="region of interest" description="Disordered" evidence="9">
    <location>
        <begin position="928"/>
        <end position="958"/>
    </location>
</feature>
<dbReference type="FunCoup" id="H3AFI9">
    <property type="interactions" value="1072"/>
</dbReference>
<feature type="domain" description="PH" evidence="10">
    <location>
        <begin position="444"/>
        <end position="546"/>
    </location>
</feature>
<dbReference type="InterPro" id="IPR035899">
    <property type="entry name" value="DBL_dom_sf"/>
</dbReference>
<evidence type="ECO:0000313" key="12">
    <source>
        <dbReference type="Ensembl" id="ENSLACP00000008410.1"/>
    </source>
</evidence>
<evidence type="ECO:0000256" key="6">
    <source>
        <dbReference type="ARBA" id="ARBA00022771"/>
    </source>
</evidence>
<evidence type="ECO:0000256" key="4">
    <source>
        <dbReference type="ARBA" id="ARBA00022658"/>
    </source>
</evidence>
<keyword evidence="7" id="KW-0862">Zinc</keyword>
<reference evidence="13" key="1">
    <citation type="submission" date="2011-08" db="EMBL/GenBank/DDBJ databases">
        <title>The draft genome of Latimeria chalumnae.</title>
        <authorList>
            <person name="Di Palma F."/>
            <person name="Alfoldi J."/>
            <person name="Johnson J."/>
            <person name="Berlin A."/>
            <person name="Gnerre S."/>
            <person name="Jaffe D."/>
            <person name="MacCallum I."/>
            <person name="Young S."/>
            <person name="Walker B.J."/>
            <person name="Lander E."/>
            <person name="Lindblad-Toh K."/>
        </authorList>
    </citation>
    <scope>NUCLEOTIDE SEQUENCE [LARGE SCALE GENOMIC DNA]</scope>
    <source>
        <strain evidence="13">Wild caught</strain>
    </source>
</reference>
<dbReference type="InParanoid" id="H3AFI9"/>
<dbReference type="EMBL" id="AFYH01205817">
    <property type="status" value="NOT_ANNOTATED_CDS"/>
    <property type="molecule type" value="Genomic_DNA"/>
</dbReference>
<feature type="region of interest" description="Disordered" evidence="9">
    <location>
        <begin position="110"/>
        <end position="135"/>
    </location>
</feature>